<protein>
    <recommendedName>
        <fullName evidence="7">Sugar phosphate transporter domain-containing protein</fullName>
    </recommendedName>
</protein>
<name>A0A8H5AWP3_9AGAR</name>
<gene>
    <name evidence="8" type="ORF">D9619_002802</name>
</gene>
<dbReference type="EMBL" id="JAACJJ010000056">
    <property type="protein sequence ID" value="KAF5311948.1"/>
    <property type="molecule type" value="Genomic_DNA"/>
</dbReference>
<dbReference type="Pfam" id="PF03151">
    <property type="entry name" value="TPT"/>
    <property type="match status" value="1"/>
</dbReference>
<evidence type="ECO:0000256" key="6">
    <source>
        <dbReference type="SAM" id="Phobius"/>
    </source>
</evidence>
<evidence type="ECO:0000256" key="2">
    <source>
        <dbReference type="ARBA" id="ARBA00022692"/>
    </source>
</evidence>
<feature type="domain" description="Sugar phosphate transporter" evidence="7">
    <location>
        <begin position="13"/>
        <end position="309"/>
    </location>
</feature>
<dbReference type="PANTHER" id="PTHR11132">
    <property type="entry name" value="SOLUTE CARRIER FAMILY 35"/>
    <property type="match status" value="1"/>
</dbReference>
<evidence type="ECO:0000256" key="3">
    <source>
        <dbReference type="ARBA" id="ARBA00022989"/>
    </source>
</evidence>
<feature type="compositionally biased region" description="Acidic residues" evidence="5">
    <location>
        <begin position="354"/>
        <end position="365"/>
    </location>
</feature>
<feature type="transmembrane region" description="Helical" evidence="6">
    <location>
        <begin position="237"/>
        <end position="260"/>
    </location>
</feature>
<dbReference type="GO" id="GO:0016020">
    <property type="term" value="C:membrane"/>
    <property type="evidence" value="ECO:0007669"/>
    <property type="project" value="UniProtKB-SubCell"/>
</dbReference>
<keyword evidence="9" id="KW-1185">Reference proteome</keyword>
<evidence type="ECO:0000313" key="8">
    <source>
        <dbReference type="EMBL" id="KAF5311948.1"/>
    </source>
</evidence>
<evidence type="ECO:0000256" key="1">
    <source>
        <dbReference type="ARBA" id="ARBA00004141"/>
    </source>
</evidence>
<evidence type="ECO:0000256" key="4">
    <source>
        <dbReference type="ARBA" id="ARBA00023136"/>
    </source>
</evidence>
<dbReference type="AlphaFoldDB" id="A0A8H5AWP3"/>
<proteinExistence type="predicted"/>
<sequence>MMNIAASPERLKVAGVVAFYMFAALTMVFVNKAVLNSTPELPLFFLLLQMLIAVALLHMSAAVWSNSIKIPAWNTDSARKLVPVVAVNIIGLVFNTLCLRDVEASFFQIARGLVLPLTIAVSSIHTRTSPSRKVLMAAAIVTIGFMLGVAPSSYVSLPASSIPSPLSLFYGVLSSLFIALHAVLIKKSLPYCNNSTIELAWWTNAGSAAMVFPFVLLNGELSTLRVLSQSNEWNWRVFLWGTTVTGLFGFLLCVAGLLSIKVTSPITHMFSSAARTVLQTALGVWIFGDVLTINRTASIAVISGGTLLFTWIKSTETPTYTAVPQPRKDDIELGGKRPETQVKAESSSSNIWTMDEEQEDFDEKR</sequence>
<feature type="transmembrane region" description="Helical" evidence="6">
    <location>
        <begin position="42"/>
        <end position="61"/>
    </location>
</feature>
<organism evidence="8 9">
    <name type="scientific">Psilocybe cf. subviscida</name>
    <dbReference type="NCBI Taxonomy" id="2480587"/>
    <lineage>
        <taxon>Eukaryota</taxon>
        <taxon>Fungi</taxon>
        <taxon>Dikarya</taxon>
        <taxon>Basidiomycota</taxon>
        <taxon>Agaricomycotina</taxon>
        <taxon>Agaricomycetes</taxon>
        <taxon>Agaricomycetidae</taxon>
        <taxon>Agaricales</taxon>
        <taxon>Agaricineae</taxon>
        <taxon>Strophariaceae</taxon>
        <taxon>Psilocybe</taxon>
    </lineage>
</organism>
<feature type="compositionally biased region" description="Basic and acidic residues" evidence="5">
    <location>
        <begin position="326"/>
        <end position="342"/>
    </location>
</feature>
<feature type="transmembrane region" description="Helical" evidence="6">
    <location>
        <begin position="197"/>
        <end position="217"/>
    </location>
</feature>
<comment type="subcellular location">
    <subcellularLocation>
        <location evidence="1">Membrane</location>
        <topology evidence="1">Multi-pass membrane protein</topology>
    </subcellularLocation>
</comment>
<feature type="region of interest" description="Disordered" evidence="5">
    <location>
        <begin position="323"/>
        <end position="365"/>
    </location>
</feature>
<dbReference type="InterPro" id="IPR050186">
    <property type="entry name" value="TPT_transporter"/>
</dbReference>
<feature type="transmembrane region" description="Helical" evidence="6">
    <location>
        <begin position="134"/>
        <end position="155"/>
    </location>
</feature>
<reference evidence="8 9" key="1">
    <citation type="journal article" date="2020" name="ISME J.">
        <title>Uncovering the hidden diversity of litter-decomposition mechanisms in mushroom-forming fungi.</title>
        <authorList>
            <person name="Floudas D."/>
            <person name="Bentzer J."/>
            <person name="Ahren D."/>
            <person name="Johansson T."/>
            <person name="Persson P."/>
            <person name="Tunlid A."/>
        </authorList>
    </citation>
    <scope>NUCLEOTIDE SEQUENCE [LARGE SCALE GENOMIC DNA]</scope>
    <source>
        <strain evidence="8 9">CBS 101986</strain>
    </source>
</reference>
<evidence type="ECO:0000256" key="5">
    <source>
        <dbReference type="SAM" id="MobiDB-lite"/>
    </source>
</evidence>
<feature type="compositionally biased region" description="Polar residues" evidence="5">
    <location>
        <begin position="343"/>
        <end position="352"/>
    </location>
</feature>
<feature type="transmembrane region" description="Helical" evidence="6">
    <location>
        <begin position="12"/>
        <end position="30"/>
    </location>
</feature>
<keyword evidence="3 6" id="KW-1133">Transmembrane helix</keyword>
<dbReference type="InterPro" id="IPR004853">
    <property type="entry name" value="Sugar_P_trans_dom"/>
</dbReference>
<comment type="caution">
    <text evidence="8">The sequence shown here is derived from an EMBL/GenBank/DDBJ whole genome shotgun (WGS) entry which is preliminary data.</text>
</comment>
<evidence type="ECO:0000313" key="9">
    <source>
        <dbReference type="Proteomes" id="UP000567179"/>
    </source>
</evidence>
<accession>A0A8H5AWP3</accession>
<dbReference type="Proteomes" id="UP000567179">
    <property type="component" value="Unassembled WGS sequence"/>
</dbReference>
<evidence type="ECO:0000259" key="7">
    <source>
        <dbReference type="Pfam" id="PF03151"/>
    </source>
</evidence>
<dbReference type="OrthoDB" id="5547497at2759"/>
<keyword evidence="4 6" id="KW-0472">Membrane</keyword>
<feature type="transmembrane region" description="Helical" evidence="6">
    <location>
        <begin position="167"/>
        <end position="185"/>
    </location>
</feature>
<keyword evidence="2 6" id="KW-0812">Transmembrane</keyword>